<dbReference type="InterPro" id="IPR000182">
    <property type="entry name" value="GNAT_dom"/>
</dbReference>
<keyword evidence="3" id="KW-1185">Reference proteome</keyword>
<accession>A0ABX1ZF23</accession>
<comment type="caution">
    <text evidence="2">The sequence shown here is derived from an EMBL/GenBank/DDBJ whole genome shotgun (WGS) entry which is preliminary data.</text>
</comment>
<evidence type="ECO:0000313" key="3">
    <source>
        <dbReference type="Proteomes" id="UP000658690"/>
    </source>
</evidence>
<gene>
    <name evidence="2" type="ORF">GC102_32880</name>
</gene>
<dbReference type="EMBL" id="WHOC01000170">
    <property type="protein sequence ID" value="NOU90500.1"/>
    <property type="molecule type" value="Genomic_DNA"/>
</dbReference>
<sequence length="149" mass="17504">MSENSARLIQYDELPKLLQLYKHLHEQDAEIIFNDALQDLWEEIITDKYMKIIVIEQEGKLVSSCVMSIIKNLTRGTRPYGLIENVVTHKDYRRQGFGRSVLNKVDEICHEFNCYKVMLLTGSKREEVHNFYENVGFIKGQKTGFIKKF</sequence>
<evidence type="ECO:0000259" key="1">
    <source>
        <dbReference type="PROSITE" id="PS51186"/>
    </source>
</evidence>
<dbReference type="Pfam" id="PF00583">
    <property type="entry name" value="Acetyltransf_1"/>
    <property type="match status" value="1"/>
</dbReference>
<dbReference type="PANTHER" id="PTHR13355:SF15">
    <property type="entry name" value="GCN5-RELATED N-ACETYLTRANSFERASE 3, CHLOROPLASTIC"/>
    <property type="match status" value="1"/>
</dbReference>
<dbReference type="PANTHER" id="PTHR13355">
    <property type="entry name" value="GLUCOSAMINE 6-PHOSPHATE N-ACETYLTRANSFERASE"/>
    <property type="match status" value="1"/>
</dbReference>
<dbReference type="InterPro" id="IPR016181">
    <property type="entry name" value="Acyl_CoA_acyltransferase"/>
</dbReference>
<dbReference type="SUPFAM" id="SSF55729">
    <property type="entry name" value="Acyl-CoA N-acyltransferases (Nat)"/>
    <property type="match status" value="1"/>
</dbReference>
<proteinExistence type="predicted"/>
<name>A0ABX1ZF23_9BACL</name>
<dbReference type="PROSITE" id="PS51186">
    <property type="entry name" value="GNAT"/>
    <property type="match status" value="1"/>
</dbReference>
<dbReference type="Gene3D" id="3.40.630.30">
    <property type="match status" value="1"/>
</dbReference>
<dbReference type="CDD" id="cd04301">
    <property type="entry name" value="NAT_SF"/>
    <property type="match status" value="1"/>
</dbReference>
<dbReference type="RefSeq" id="WP_171693272.1">
    <property type="nucleotide sequence ID" value="NZ_WHOC01000170.1"/>
</dbReference>
<protein>
    <submittedName>
        <fullName evidence="2">GNAT family N-acetyltransferase</fullName>
    </submittedName>
</protein>
<organism evidence="2 3">
    <name type="scientific">Paenibacillus germinis</name>
    <dbReference type="NCBI Taxonomy" id="2654979"/>
    <lineage>
        <taxon>Bacteria</taxon>
        <taxon>Bacillati</taxon>
        <taxon>Bacillota</taxon>
        <taxon>Bacilli</taxon>
        <taxon>Bacillales</taxon>
        <taxon>Paenibacillaceae</taxon>
        <taxon>Paenibacillus</taxon>
    </lineage>
</organism>
<dbReference type="InterPro" id="IPR039143">
    <property type="entry name" value="GNPNAT1-like"/>
</dbReference>
<dbReference type="Proteomes" id="UP000658690">
    <property type="component" value="Unassembled WGS sequence"/>
</dbReference>
<feature type="domain" description="N-acetyltransferase" evidence="1">
    <location>
        <begin position="9"/>
        <end position="149"/>
    </location>
</feature>
<reference evidence="2 3" key="1">
    <citation type="submission" date="2019-10" db="EMBL/GenBank/DDBJ databases">
        <title>Description of Paenibacillus choica sp. nov.</title>
        <authorList>
            <person name="Carlier A."/>
            <person name="Qi S."/>
        </authorList>
    </citation>
    <scope>NUCLEOTIDE SEQUENCE [LARGE SCALE GENOMIC DNA]</scope>
    <source>
        <strain evidence="2 3">LMG 31460</strain>
    </source>
</reference>
<evidence type="ECO:0000313" key="2">
    <source>
        <dbReference type="EMBL" id="NOU90500.1"/>
    </source>
</evidence>